<protein>
    <recommendedName>
        <fullName evidence="5">N-acetyltransferase domain-containing protein</fullName>
    </recommendedName>
</protein>
<keyword evidence="1" id="KW-0808">Transferase</keyword>
<name>A0A0C3G1J2_PILCF</name>
<feature type="compositionally biased region" description="Basic and acidic residues" evidence="4">
    <location>
        <begin position="447"/>
        <end position="456"/>
    </location>
</feature>
<feature type="compositionally biased region" description="Low complexity" evidence="4">
    <location>
        <begin position="505"/>
        <end position="529"/>
    </location>
</feature>
<evidence type="ECO:0000259" key="5">
    <source>
        <dbReference type="Pfam" id="PF13302"/>
    </source>
</evidence>
<feature type="region of interest" description="Disordered" evidence="4">
    <location>
        <begin position="402"/>
        <end position="472"/>
    </location>
</feature>
<proteinExistence type="inferred from homology"/>
<feature type="region of interest" description="Disordered" evidence="4">
    <location>
        <begin position="505"/>
        <end position="553"/>
    </location>
</feature>
<keyword evidence="2" id="KW-0012">Acyltransferase</keyword>
<reference evidence="7" key="2">
    <citation type="submission" date="2015-01" db="EMBL/GenBank/DDBJ databases">
        <title>Evolutionary Origins and Diversification of the Mycorrhizal Mutualists.</title>
        <authorList>
            <consortium name="DOE Joint Genome Institute"/>
            <consortium name="Mycorrhizal Genomics Consortium"/>
            <person name="Kohler A."/>
            <person name="Kuo A."/>
            <person name="Nagy L.G."/>
            <person name="Floudas D."/>
            <person name="Copeland A."/>
            <person name="Barry K.W."/>
            <person name="Cichocki N."/>
            <person name="Veneault-Fourrey C."/>
            <person name="LaButti K."/>
            <person name="Lindquist E.A."/>
            <person name="Lipzen A."/>
            <person name="Lundell T."/>
            <person name="Morin E."/>
            <person name="Murat C."/>
            <person name="Riley R."/>
            <person name="Ohm R."/>
            <person name="Sun H."/>
            <person name="Tunlid A."/>
            <person name="Henrissat B."/>
            <person name="Grigoriev I.V."/>
            <person name="Hibbett D.S."/>
            <person name="Martin F."/>
        </authorList>
    </citation>
    <scope>NUCLEOTIDE SEQUENCE [LARGE SCALE GENOMIC DNA]</scope>
    <source>
        <strain evidence="7">F 1598</strain>
    </source>
</reference>
<dbReference type="Gene3D" id="3.40.630.30">
    <property type="match status" value="1"/>
</dbReference>
<feature type="compositionally biased region" description="Low complexity" evidence="4">
    <location>
        <begin position="457"/>
        <end position="472"/>
    </location>
</feature>
<dbReference type="EMBL" id="KN832984">
    <property type="protein sequence ID" value="KIM85689.1"/>
    <property type="molecule type" value="Genomic_DNA"/>
</dbReference>
<feature type="domain" description="N-acetyltransferase" evidence="5">
    <location>
        <begin position="242"/>
        <end position="320"/>
    </location>
</feature>
<dbReference type="InterPro" id="IPR051531">
    <property type="entry name" value="N-acetyltransferase"/>
</dbReference>
<keyword evidence="7" id="KW-1185">Reference proteome</keyword>
<dbReference type="Proteomes" id="UP000054166">
    <property type="component" value="Unassembled WGS sequence"/>
</dbReference>
<dbReference type="SUPFAM" id="SSF55729">
    <property type="entry name" value="Acyl-CoA N-acyltransferases (Nat)"/>
    <property type="match status" value="1"/>
</dbReference>
<dbReference type="AlphaFoldDB" id="A0A0C3G1J2"/>
<dbReference type="PANTHER" id="PTHR43792:SF8">
    <property type="entry name" value="[RIBOSOMAL PROTEIN US5]-ALANINE N-ACETYLTRANSFERASE"/>
    <property type="match status" value="1"/>
</dbReference>
<dbReference type="HOGENOM" id="CLU_492663_0_0_1"/>
<gene>
    <name evidence="6" type="ORF">PILCRDRAFT_5348</name>
</gene>
<evidence type="ECO:0000256" key="4">
    <source>
        <dbReference type="SAM" id="MobiDB-lite"/>
    </source>
</evidence>
<evidence type="ECO:0000256" key="1">
    <source>
        <dbReference type="ARBA" id="ARBA00022679"/>
    </source>
</evidence>
<evidence type="ECO:0000256" key="2">
    <source>
        <dbReference type="ARBA" id="ARBA00023315"/>
    </source>
</evidence>
<evidence type="ECO:0000313" key="7">
    <source>
        <dbReference type="Proteomes" id="UP000054166"/>
    </source>
</evidence>
<reference evidence="6 7" key="1">
    <citation type="submission" date="2014-04" db="EMBL/GenBank/DDBJ databases">
        <authorList>
            <consortium name="DOE Joint Genome Institute"/>
            <person name="Kuo A."/>
            <person name="Tarkka M."/>
            <person name="Buscot F."/>
            <person name="Kohler A."/>
            <person name="Nagy L.G."/>
            <person name="Floudas D."/>
            <person name="Copeland A."/>
            <person name="Barry K.W."/>
            <person name="Cichocki N."/>
            <person name="Veneault-Fourrey C."/>
            <person name="LaButti K."/>
            <person name="Lindquist E.A."/>
            <person name="Lipzen A."/>
            <person name="Lundell T."/>
            <person name="Morin E."/>
            <person name="Murat C."/>
            <person name="Sun H."/>
            <person name="Tunlid A."/>
            <person name="Henrissat B."/>
            <person name="Grigoriev I.V."/>
            <person name="Hibbett D.S."/>
            <person name="Martin F."/>
            <person name="Nordberg H.P."/>
            <person name="Cantor M.N."/>
            <person name="Hua S.X."/>
        </authorList>
    </citation>
    <scope>NUCLEOTIDE SEQUENCE [LARGE SCALE GENOMIC DNA]</scope>
    <source>
        <strain evidence="6 7">F 1598</strain>
    </source>
</reference>
<dbReference type="Pfam" id="PF13302">
    <property type="entry name" value="Acetyltransf_3"/>
    <property type="match status" value="1"/>
</dbReference>
<dbReference type="GO" id="GO:0016747">
    <property type="term" value="F:acyltransferase activity, transferring groups other than amino-acyl groups"/>
    <property type="evidence" value="ECO:0007669"/>
    <property type="project" value="InterPro"/>
</dbReference>
<organism evidence="6 7">
    <name type="scientific">Piloderma croceum (strain F 1598)</name>
    <dbReference type="NCBI Taxonomy" id="765440"/>
    <lineage>
        <taxon>Eukaryota</taxon>
        <taxon>Fungi</taxon>
        <taxon>Dikarya</taxon>
        <taxon>Basidiomycota</taxon>
        <taxon>Agaricomycotina</taxon>
        <taxon>Agaricomycetes</taxon>
        <taxon>Agaricomycetidae</taxon>
        <taxon>Atheliales</taxon>
        <taxon>Atheliaceae</taxon>
        <taxon>Piloderma</taxon>
    </lineage>
</organism>
<dbReference type="InParanoid" id="A0A0C3G1J2"/>
<dbReference type="OrthoDB" id="64477at2759"/>
<dbReference type="PANTHER" id="PTHR43792">
    <property type="entry name" value="GNAT FAMILY, PUTATIVE (AFU_ORTHOLOGUE AFUA_3G00765)-RELATED-RELATED"/>
    <property type="match status" value="1"/>
</dbReference>
<dbReference type="InterPro" id="IPR016181">
    <property type="entry name" value="Acyl_CoA_acyltransferase"/>
</dbReference>
<accession>A0A0C3G1J2</accession>
<evidence type="ECO:0000256" key="3">
    <source>
        <dbReference type="ARBA" id="ARBA00038502"/>
    </source>
</evidence>
<evidence type="ECO:0000313" key="6">
    <source>
        <dbReference type="EMBL" id="KIM85689.1"/>
    </source>
</evidence>
<comment type="similarity">
    <text evidence="3">Belongs to the acetyltransferase family. RimJ subfamily.</text>
</comment>
<dbReference type="InterPro" id="IPR000182">
    <property type="entry name" value="GNAT_dom"/>
</dbReference>
<sequence length="553" mass="61131">MKTSTEHITLSPGLDDTKLSTECLSTLIDTWLELQTSAVEAVQAPTVNLFSFAESCFFFAVILLNDPSDSGREGENDLLEKNEEEFNRAVNRSVLDARAQSQGGASSSTVVHADEATDIRGRMFMDVGTEGAGRPFEQDERNPESYNWREMSPYRVAHTDYTGASDQALRSPGYNIWESPVPNPQPNISQGQVRPGVLQGTRGNSLLPSFSRQIESSSYPLIAHDSSSNRASSVPYTTGQKKAIGIVYLTCTPHDNVPAGEANIGIILTPEARGKGFARQATDLVLSWVFDEIGFHRVQACILDNDNKDRAISVFTQLGFVHEGIRRRSVYCPNEGVRGTWKDVTYLALLETEWLMRSYLKLAPKNLWDEMFARHTREREELLRWDEKQQKLKKTSSMETLRFTIHVPDTSPESASTTDDESDHPATAPASDIETFSSMHKGKRRKLDTDVSDRLSRASSPPSSDSEQSNASWDMAGWESDEASGHIQLASYAHISRTLGDAHYLSDSGSSRGSLPPPSAARSSSSSSSNWDLLETSSVSSSNFESLIDDDHE</sequence>